<evidence type="ECO:0000313" key="2">
    <source>
        <dbReference type="EMBL" id="AKV67734.1"/>
    </source>
</evidence>
<dbReference type="Pfam" id="PF03683">
    <property type="entry name" value="UPF0175"/>
    <property type="match status" value="1"/>
</dbReference>
<dbReference type="AlphaFoldDB" id="A0A0K1S0R0"/>
<proteinExistence type="inferred from homology"/>
<reference evidence="2 3" key="1">
    <citation type="journal article" date="2016" name="Stand. Genomic Sci.">
        <title>Complete genome sequence and genomic characterization of Microcystis panniformis FACHB 1757 by third-generation sequencing.</title>
        <authorList>
            <person name="Zhang J.Y."/>
            <person name="Guan R."/>
            <person name="Zhang H.J."/>
            <person name="Li H."/>
            <person name="Xiao P."/>
            <person name="Yu G.L."/>
            <person name="Du L."/>
            <person name="Cao D.M."/>
            <person name="Zhu B.C."/>
            <person name="Li R.H."/>
            <person name="Lu Z.H."/>
        </authorList>
    </citation>
    <scope>NUCLEOTIDE SEQUENCE [LARGE SCALE GENOMIC DNA]</scope>
    <source>
        <strain evidence="2 3">FACHB-1757</strain>
    </source>
</reference>
<gene>
    <name evidence="2" type="ORF">VL20_2669</name>
</gene>
<dbReference type="PANTHER" id="PTHR37525">
    <property type="entry name" value="UPF0175 PROTEIN SSL1255"/>
    <property type="match status" value="1"/>
</dbReference>
<accession>A0A0K1S0R0</accession>
<dbReference type="Proteomes" id="UP000068167">
    <property type="component" value="Chromosome"/>
</dbReference>
<keyword evidence="3" id="KW-1185">Reference proteome</keyword>
<dbReference type="PANTHER" id="PTHR37525:SF1">
    <property type="entry name" value="UPF0175 PROTEIN SSL1255"/>
    <property type="match status" value="1"/>
</dbReference>
<evidence type="ECO:0000256" key="1">
    <source>
        <dbReference type="ARBA" id="ARBA00005651"/>
    </source>
</evidence>
<dbReference type="InterPro" id="IPR005368">
    <property type="entry name" value="UPF0175"/>
</dbReference>
<name>A0A0K1S0R0_9CHRO</name>
<evidence type="ECO:0000313" key="3">
    <source>
        <dbReference type="Proteomes" id="UP000068167"/>
    </source>
</evidence>
<sequence>MYQITLSLPDETALALHLTPEQLGQEISLLAAIKLYELGKLSSGTAANLAGIPRVVFLSKLADYGVDTFRLKEAELIEDLANA</sequence>
<dbReference type="RefSeq" id="WP_002769612.1">
    <property type="nucleotide sequence ID" value="NZ_CP011339.1"/>
</dbReference>
<organism evidence="2 3">
    <name type="scientific">Microcystis panniformis FACHB-1757</name>
    <dbReference type="NCBI Taxonomy" id="1638788"/>
    <lineage>
        <taxon>Bacteria</taxon>
        <taxon>Bacillati</taxon>
        <taxon>Cyanobacteriota</taxon>
        <taxon>Cyanophyceae</taxon>
        <taxon>Oscillatoriophycideae</taxon>
        <taxon>Chroococcales</taxon>
        <taxon>Microcystaceae</taxon>
        <taxon>Microcystis</taxon>
    </lineage>
</organism>
<dbReference type="EMBL" id="CP011339">
    <property type="protein sequence ID" value="AKV67734.1"/>
    <property type="molecule type" value="Genomic_DNA"/>
</dbReference>
<dbReference type="KEGG" id="mpk:VL20_2669"/>
<dbReference type="InterPro" id="IPR052264">
    <property type="entry name" value="UPF0175_domain"/>
</dbReference>
<protein>
    <submittedName>
        <fullName evidence="2">Uncharacterized protein</fullName>
    </submittedName>
</protein>
<dbReference type="PATRIC" id="fig|1638788.3.peg.2677"/>
<comment type="similarity">
    <text evidence="1">Belongs to the UPF0175 family.</text>
</comment>